<proteinExistence type="predicted"/>
<reference evidence="1 2" key="1">
    <citation type="journal article" date="2014" name="Int. J. Syst. Evol. Microbiol.">
        <title>Complete genome sequence of Corynebacterium casei LMG S-19264T (=DSM 44701T), isolated from a smear-ripened cheese.</title>
        <authorList>
            <consortium name="US DOE Joint Genome Institute (JGI-PGF)"/>
            <person name="Walter F."/>
            <person name="Albersmeier A."/>
            <person name="Kalinowski J."/>
            <person name="Ruckert C."/>
        </authorList>
    </citation>
    <scope>NUCLEOTIDE SEQUENCE [LARGE SCALE GENOMIC DNA]</scope>
    <source>
        <strain evidence="1 2">JCM 4255</strain>
    </source>
</reference>
<dbReference type="RefSeq" id="WP_190904273.1">
    <property type="nucleotide sequence ID" value="NZ_AP023439.1"/>
</dbReference>
<organism evidence="1 2">
    <name type="scientific">Streptomyces tuirus</name>
    <dbReference type="NCBI Taxonomy" id="68278"/>
    <lineage>
        <taxon>Bacteria</taxon>
        <taxon>Bacillati</taxon>
        <taxon>Actinomycetota</taxon>
        <taxon>Actinomycetes</taxon>
        <taxon>Kitasatosporales</taxon>
        <taxon>Streptomycetaceae</taxon>
        <taxon>Streptomyces</taxon>
    </lineage>
</organism>
<dbReference type="KEGG" id="stui:GCM10017668_68960"/>
<gene>
    <name evidence="1" type="ORF">GCM10017668_68960</name>
</gene>
<sequence length="59" mass="6234">MTQKVLDAVCLAALRVGDLLVLGLDSGELDRLGAYHFALTAGLTAHLQASLRTRPSSRA</sequence>
<protein>
    <submittedName>
        <fullName evidence="1">Uncharacterized protein</fullName>
    </submittedName>
</protein>
<evidence type="ECO:0000313" key="1">
    <source>
        <dbReference type="EMBL" id="BCL25053.1"/>
    </source>
</evidence>
<dbReference type="EMBL" id="AP023439">
    <property type="protein sequence ID" value="BCL25053.1"/>
    <property type="molecule type" value="Genomic_DNA"/>
</dbReference>
<dbReference type="AlphaFoldDB" id="A0A7G1NPB1"/>
<accession>A0A7G1NPB1</accession>
<name>A0A7G1NPB1_9ACTN</name>
<dbReference type="Proteomes" id="UP000516373">
    <property type="component" value="Chromosome"/>
</dbReference>
<evidence type="ECO:0000313" key="2">
    <source>
        <dbReference type="Proteomes" id="UP000516373"/>
    </source>
</evidence>